<evidence type="ECO:0000313" key="1">
    <source>
        <dbReference type="EMBL" id="KAK4448837.1"/>
    </source>
</evidence>
<dbReference type="Proteomes" id="UP001321760">
    <property type="component" value="Unassembled WGS sequence"/>
</dbReference>
<organism evidence="1 2">
    <name type="scientific">Podospora aff. communis PSN243</name>
    <dbReference type="NCBI Taxonomy" id="3040156"/>
    <lineage>
        <taxon>Eukaryota</taxon>
        <taxon>Fungi</taxon>
        <taxon>Dikarya</taxon>
        <taxon>Ascomycota</taxon>
        <taxon>Pezizomycotina</taxon>
        <taxon>Sordariomycetes</taxon>
        <taxon>Sordariomycetidae</taxon>
        <taxon>Sordariales</taxon>
        <taxon>Podosporaceae</taxon>
        <taxon>Podospora</taxon>
    </lineage>
</organism>
<protein>
    <submittedName>
        <fullName evidence="1">Uncharacterized protein</fullName>
    </submittedName>
</protein>
<proteinExistence type="predicted"/>
<keyword evidence="2" id="KW-1185">Reference proteome</keyword>
<comment type="caution">
    <text evidence="1">The sequence shown here is derived from an EMBL/GenBank/DDBJ whole genome shotgun (WGS) entry which is preliminary data.</text>
</comment>
<sequence>MLSPSRIISFYGRVSDTLQRLALRVQPRRGPGYISTIKTITGLPELRELFIDAEFCQSLGKPDCLVQLIKDCPRLEVLTISELAGGCGFHEAAILQLAQRYLTSIGLPRVPLRELRLQATLFPRSNLRAVNAACSKNARDALERAGIKLIIGQSKTRWVSHAASRQGLVRWPADGTAHPGVLSGSGSWMIEGPGQRIQDETLAARPPLRRCQSLG</sequence>
<gene>
    <name evidence="1" type="ORF">QBC34DRAFT_406222</name>
</gene>
<dbReference type="EMBL" id="MU865940">
    <property type="protein sequence ID" value="KAK4448837.1"/>
    <property type="molecule type" value="Genomic_DNA"/>
</dbReference>
<evidence type="ECO:0000313" key="2">
    <source>
        <dbReference type="Proteomes" id="UP001321760"/>
    </source>
</evidence>
<accession>A0AAV9GN92</accession>
<dbReference type="AlphaFoldDB" id="A0AAV9GN92"/>
<name>A0AAV9GN92_9PEZI</name>
<reference evidence="1" key="1">
    <citation type="journal article" date="2023" name="Mol. Phylogenet. Evol.">
        <title>Genome-scale phylogeny and comparative genomics of the fungal order Sordariales.</title>
        <authorList>
            <person name="Hensen N."/>
            <person name="Bonometti L."/>
            <person name="Westerberg I."/>
            <person name="Brannstrom I.O."/>
            <person name="Guillou S."/>
            <person name="Cros-Aarteil S."/>
            <person name="Calhoun S."/>
            <person name="Haridas S."/>
            <person name="Kuo A."/>
            <person name="Mondo S."/>
            <person name="Pangilinan J."/>
            <person name="Riley R."/>
            <person name="LaButti K."/>
            <person name="Andreopoulos B."/>
            <person name="Lipzen A."/>
            <person name="Chen C."/>
            <person name="Yan M."/>
            <person name="Daum C."/>
            <person name="Ng V."/>
            <person name="Clum A."/>
            <person name="Steindorff A."/>
            <person name="Ohm R.A."/>
            <person name="Martin F."/>
            <person name="Silar P."/>
            <person name="Natvig D.O."/>
            <person name="Lalanne C."/>
            <person name="Gautier V."/>
            <person name="Ament-Velasquez S.L."/>
            <person name="Kruys A."/>
            <person name="Hutchinson M.I."/>
            <person name="Powell A.J."/>
            <person name="Barry K."/>
            <person name="Miller A.N."/>
            <person name="Grigoriev I.V."/>
            <person name="Debuchy R."/>
            <person name="Gladieux P."/>
            <person name="Hiltunen Thoren M."/>
            <person name="Johannesson H."/>
        </authorList>
    </citation>
    <scope>NUCLEOTIDE SEQUENCE</scope>
    <source>
        <strain evidence="1">PSN243</strain>
    </source>
</reference>
<reference evidence="1" key="2">
    <citation type="submission" date="2023-05" db="EMBL/GenBank/DDBJ databases">
        <authorList>
            <consortium name="Lawrence Berkeley National Laboratory"/>
            <person name="Steindorff A."/>
            <person name="Hensen N."/>
            <person name="Bonometti L."/>
            <person name="Westerberg I."/>
            <person name="Brannstrom I.O."/>
            <person name="Guillou S."/>
            <person name="Cros-Aarteil S."/>
            <person name="Calhoun S."/>
            <person name="Haridas S."/>
            <person name="Kuo A."/>
            <person name="Mondo S."/>
            <person name="Pangilinan J."/>
            <person name="Riley R."/>
            <person name="Labutti K."/>
            <person name="Andreopoulos B."/>
            <person name="Lipzen A."/>
            <person name="Chen C."/>
            <person name="Yanf M."/>
            <person name="Daum C."/>
            <person name="Ng V."/>
            <person name="Clum A."/>
            <person name="Ohm R."/>
            <person name="Martin F."/>
            <person name="Silar P."/>
            <person name="Natvig D."/>
            <person name="Lalanne C."/>
            <person name="Gautier V."/>
            <person name="Ament-Velasquez S.L."/>
            <person name="Kruys A."/>
            <person name="Hutchinson M.I."/>
            <person name="Powell A.J."/>
            <person name="Barry K."/>
            <person name="Miller A.N."/>
            <person name="Grigoriev I.V."/>
            <person name="Debuchy R."/>
            <person name="Gladieux P."/>
            <person name="Thoren M.H."/>
            <person name="Johannesson H."/>
        </authorList>
    </citation>
    <scope>NUCLEOTIDE SEQUENCE</scope>
    <source>
        <strain evidence="1">PSN243</strain>
    </source>
</reference>